<accession>A0A0B6ZYE1</accession>
<proteinExistence type="inferred from homology"/>
<evidence type="ECO:0000256" key="4">
    <source>
        <dbReference type="ARBA" id="ARBA00022490"/>
    </source>
</evidence>
<evidence type="ECO:0000256" key="5">
    <source>
        <dbReference type="ARBA" id="ARBA00023242"/>
    </source>
</evidence>
<name>A0A0B6ZYE1_9EUPU</name>
<gene>
    <name evidence="7" type="primary">ORF87313</name>
</gene>
<dbReference type="InterPro" id="IPR029428">
    <property type="entry name" value="MCRIP"/>
</dbReference>
<comment type="similarity">
    <text evidence="3">Belongs to the MCRIP family.</text>
</comment>
<protein>
    <submittedName>
        <fullName evidence="7">Uncharacterized protein</fullName>
    </submittedName>
</protein>
<keyword evidence="4" id="KW-0963">Cytoplasm</keyword>
<evidence type="ECO:0000313" key="7">
    <source>
        <dbReference type="EMBL" id="CEK73578.1"/>
    </source>
</evidence>
<dbReference type="Pfam" id="PF14799">
    <property type="entry name" value="FAM195"/>
    <property type="match status" value="1"/>
</dbReference>
<reference evidence="7" key="1">
    <citation type="submission" date="2014-12" db="EMBL/GenBank/DDBJ databases">
        <title>Insight into the proteome of Arion vulgaris.</title>
        <authorList>
            <person name="Aradska J."/>
            <person name="Bulat T."/>
            <person name="Smidak R."/>
            <person name="Sarate P."/>
            <person name="Gangsoo J."/>
            <person name="Sialana F."/>
            <person name="Bilban M."/>
            <person name="Lubec G."/>
        </authorList>
    </citation>
    <scope>NUCLEOTIDE SEQUENCE</scope>
    <source>
        <tissue evidence="7">Skin</tissue>
    </source>
</reference>
<organism evidence="7">
    <name type="scientific">Arion vulgaris</name>
    <dbReference type="NCBI Taxonomy" id="1028688"/>
    <lineage>
        <taxon>Eukaryota</taxon>
        <taxon>Metazoa</taxon>
        <taxon>Spiralia</taxon>
        <taxon>Lophotrochozoa</taxon>
        <taxon>Mollusca</taxon>
        <taxon>Gastropoda</taxon>
        <taxon>Heterobranchia</taxon>
        <taxon>Euthyneura</taxon>
        <taxon>Panpulmonata</taxon>
        <taxon>Eupulmonata</taxon>
        <taxon>Stylommatophora</taxon>
        <taxon>Helicina</taxon>
        <taxon>Arionoidea</taxon>
        <taxon>Arionidae</taxon>
        <taxon>Arion</taxon>
    </lineage>
</organism>
<evidence type="ECO:0000256" key="6">
    <source>
        <dbReference type="SAM" id="MobiDB-lite"/>
    </source>
</evidence>
<evidence type="ECO:0000256" key="3">
    <source>
        <dbReference type="ARBA" id="ARBA00010821"/>
    </source>
</evidence>
<comment type="subcellular location">
    <subcellularLocation>
        <location evidence="2">Cytoplasm</location>
        <location evidence="2">Stress granule</location>
    </subcellularLocation>
    <subcellularLocation>
        <location evidence="1">Nucleus</location>
    </subcellularLocation>
</comment>
<dbReference type="AlphaFoldDB" id="A0A0B6ZYE1"/>
<feature type="compositionally biased region" description="Polar residues" evidence="6">
    <location>
        <begin position="65"/>
        <end position="74"/>
    </location>
</feature>
<dbReference type="EMBL" id="HACG01026713">
    <property type="protein sequence ID" value="CEK73578.1"/>
    <property type="molecule type" value="Transcribed_RNA"/>
</dbReference>
<dbReference type="GO" id="GO:0010494">
    <property type="term" value="C:cytoplasmic stress granule"/>
    <property type="evidence" value="ECO:0007669"/>
    <property type="project" value="UniProtKB-SubCell"/>
</dbReference>
<sequence length="156" mass="17867">HTAHRMYTLPKGPSKIVVSARRGPPRQLEFEGYYREKSIKLSPNGNGEGFFGDHTSTEMSHPKPTFQSKKPITKWRQSSQYSQNPALHANHMEMANLLSAQWKKVEDSLARGNVEDTYETYKEKGPNRSLADFQPFDLDKFWGKQTPRNVFGKPPS</sequence>
<dbReference type="GO" id="GO:0005634">
    <property type="term" value="C:nucleus"/>
    <property type="evidence" value="ECO:0007669"/>
    <property type="project" value="UniProtKB-SubCell"/>
</dbReference>
<evidence type="ECO:0000256" key="2">
    <source>
        <dbReference type="ARBA" id="ARBA00004210"/>
    </source>
</evidence>
<feature type="non-terminal residue" evidence="7">
    <location>
        <position position="1"/>
    </location>
</feature>
<feature type="region of interest" description="Disordered" evidence="6">
    <location>
        <begin position="44"/>
        <end position="74"/>
    </location>
</feature>
<evidence type="ECO:0000256" key="1">
    <source>
        <dbReference type="ARBA" id="ARBA00004123"/>
    </source>
</evidence>
<keyword evidence="5" id="KW-0539">Nucleus</keyword>